<dbReference type="EMBL" id="FNPI01000019">
    <property type="protein sequence ID" value="SDZ58709.1"/>
    <property type="molecule type" value="Genomic_DNA"/>
</dbReference>
<dbReference type="GO" id="GO:0046872">
    <property type="term" value="F:metal ion binding"/>
    <property type="evidence" value="ECO:0007669"/>
    <property type="project" value="UniProtKB-KW"/>
</dbReference>
<keyword evidence="6 8" id="KW-0472">Membrane</keyword>
<evidence type="ECO:0000256" key="4">
    <source>
        <dbReference type="ARBA" id="ARBA00022692"/>
    </source>
</evidence>
<keyword evidence="7" id="KW-0460">Magnesium</keyword>
<dbReference type="GO" id="GO:0005886">
    <property type="term" value="C:plasma membrane"/>
    <property type="evidence" value="ECO:0007669"/>
    <property type="project" value="UniProtKB-SubCell"/>
</dbReference>
<dbReference type="GO" id="GO:0016780">
    <property type="term" value="F:phosphotransferase activity, for other substituted phosphate groups"/>
    <property type="evidence" value="ECO:0007669"/>
    <property type="project" value="InterPro"/>
</dbReference>
<evidence type="ECO:0000256" key="7">
    <source>
        <dbReference type="PIRSR" id="PIRSR600715-1"/>
    </source>
</evidence>
<evidence type="ECO:0000256" key="1">
    <source>
        <dbReference type="ARBA" id="ARBA00004651"/>
    </source>
</evidence>
<feature type="binding site" evidence="7">
    <location>
        <position position="207"/>
    </location>
    <ligand>
        <name>Mg(2+)</name>
        <dbReference type="ChEBI" id="CHEBI:18420"/>
    </ligand>
</feature>
<feature type="transmembrane region" description="Helical" evidence="8">
    <location>
        <begin position="203"/>
        <end position="224"/>
    </location>
</feature>
<keyword evidence="2" id="KW-1003">Cell membrane</keyword>
<dbReference type="PROSITE" id="PS01348">
    <property type="entry name" value="MRAY_2"/>
    <property type="match status" value="1"/>
</dbReference>
<dbReference type="PANTHER" id="PTHR22926">
    <property type="entry name" value="PHOSPHO-N-ACETYLMURAMOYL-PENTAPEPTIDE-TRANSFERASE"/>
    <property type="match status" value="1"/>
</dbReference>
<dbReference type="Pfam" id="PF00953">
    <property type="entry name" value="Glycos_transf_4"/>
    <property type="match status" value="1"/>
</dbReference>
<keyword evidence="10" id="KW-1185">Reference proteome</keyword>
<feature type="transmembrane region" description="Helical" evidence="8">
    <location>
        <begin position="127"/>
        <end position="147"/>
    </location>
</feature>
<dbReference type="GO" id="GO:0071555">
    <property type="term" value="P:cell wall organization"/>
    <property type="evidence" value="ECO:0007669"/>
    <property type="project" value="TreeGrafter"/>
</dbReference>
<evidence type="ECO:0000256" key="3">
    <source>
        <dbReference type="ARBA" id="ARBA00022679"/>
    </source>
</evidence>
<name>A0A1H3UAU0_9BACI</name>
<dbReference type="GO" id="GO:0044038">
    <property type="term" value="P:cell wall macromolecule biosynthetic process"/>
    <property type="evidence" value="ECO:0007669"/>
    <property type="project" value="TreeGrafter"/>
</dbReference>
<comment type="subcellular location">
    <subcellularLocation>
        <location evidence="1">Cell membrane</location>
        <topology evidence="1">Multi-pass membrane protein</topology>
    </subcellularLocation>
</comment>
<keyword evidence="3 9" id="KW-0808">Transferase</keyword>
<proteinExistence type="predicted"/>
<organism evidence="9 10">
    <name type="scientific">Evansella caseinilytica</name>
    <dbReference type="NCBI Taxonomy" id="1503961"/>
    <lineage>
        <taxon>Bacteria</taxon>
        <taxon>Bacillati</taxon>
        <taxon>Bacillota</taxon>
        <taxon>Bacilli</taxon>
        <taxon>Bacillales</taxon>
        <taxon>Bacillaceae</taxon>
        <taxon>Evansella</taxon>
    </lineage>
</organism>
<keyword evidence="5 8" id="KW-1133">Transmembrane helix</keyword>
<dbReference type="OrthoDB" id="9783652at2"/>
<feature type="transmembrane region" description="Helical" evidence="8">
    <location>
        <begin position="308"/>
        <end position="330"/>
    </location>
</feature>
<evidence type="ECO:0000313" key="10">
    <source>
        <dbReference type="Proteomes" id="UP000198935"/>
    </source>
</evidence>
<feature type="transmembrane region" description="Helical" evidence="8">
    <location>
        <begin position="283"/>
        <end position="302"/>
    </location>
</feature>
<evidence type="ECO:0000256" key="2">
    <source>
        <dbReference type="ARBA" id="ARBA00022475"/>
    </source>
</evidence>
<keyword evidence="4 8" id="KW-0812">Transmembrane</keyword>
<evidence type="ECO:0000313" key="9">
    <source>
        <dbReference type="EMBL" id="SDZ58709.1"/>
    </source>
</evidence>
<dbReference type="CDD" id="cd06853">
    <property type="entry name" value="GT_WecA_like"/>
    <property type="match status" value="1"/>
</dbReference>
<feature type="transmembrane region" description="Helical" evidence="8">
    <location>
        <begin position="68"/>
        <end position="85"/>
    </location>
</feature>
<dbReference type="Proteomes" id="UP000198935">
    <property type="component" value="Unassembled WGS sequence"/>
</dbReference>
<sequence>MIPFLFILCFLITILLTPVIKSFALKIGAIDHPAERKVHKKQTPLLGGLAIYISFMIGVIILMPDRSYTIPIICGAAIVTLTGLIDDIFTLSVKWKLFGQSIAAVVVIIGGVDIEFIALPFDRTLEFGLFGIPLTFLWIIAITNAINLIDGLDGLAAGVSSIVLTTISIIAAMEGNIVIFALAVLLLASTSSFLFYNFHPAKIFMGDTGSLFLGFMIAVISILGFKSITFFTLIVPIIILGVPISDSVFAIIRRLVNKKPLAAPDNAHLHHCILNLGFSHRATVVLIYGLSAFFAICAVLLAKSTLLGGIIITVIFILTLELVVEMVGLVHRRYRPMLNFIQRLISLKNSQYSIF</sequence>
<dbReference type="InterPro" id="IPR018480">
    <property type="entry name" value="PNAcMuramoyl-5peptid_Trfase_CS"/>
</dbReference>
<evidence type="ECO:0000256" key="5">
    <source>
        <dbReference type="ARBA" id="ARBA00022989"/>
    </source>
</evidence>
<comment type="cofactor">
    <cofactor evidence="7">
        <name>Mg(2+)</name>
        <dbReference type="ChEBI" id="CHEBI:18420"/>
    </cofactor>
</comment>
<gene>
    <name evidence="9" type="ORF">SAMN05421736_11956</name>
</gene>
<reference evidence="10" key="1">
    <citation type="submission" date="2016-10" db="EMBL/GenBank/DDBJ databases">
        <authorList>
            <person name="Varghese N."/>
            <person name="Submissions S."/>
        </authorList>
    </citation>
    <scope>NUCLEOTIDE SEQUENCE [LARGE SCALE GENOMIC DNA]</scope>
    <source>
        <strain evidence="10">SP</strain>
    </source>
</reference>
<feature type="transmembrane region" description="Helical" evidence="8">
    <location>
        <begin position="177"/>
        <end position="196"/>
    </location>
</feature>
<feature type="transmembrane region" description="Helical" evidence="8">
    <location>
        <begin position="154"/>
        <end position="171"/>
    </location>
</feature>
<feature type="transmembrane region" description="Helical" evidence="8">
    <location>
        <begin position="6"/>
        <end position="24"/>
    </location>
</feature>
<protein>
    <submittedName>
        <fullName evidence="9">UDP-GlcNAc:undecaprenyl-phosphate GlcNAc-1-phosphate transferase</fullName>
    </submittedName>
</protein>
<feature type="binding site" evidence="7">
    <location>
        <position position="147"/>
    </location>
    <ligand>
        <name>Mg(2+)</name>
        <dbReference type="ChEBI" id="CHEBI:18420"/>
    </ligand>
</feature>
<accession>A0A1H3UAU0</accession>
<dbReference type="AlphaFoldDB" id="A0A1H3UAU0"/>
<feature type="transmembrane region" description="Helical" evidence="8">
    <location>
        <begin position="97"/>
        <end position="121"/>
    </location>
</feature>
<feature type="transmembrane region" description="Helical" evidence="8">
    <location>
        <begin position="230"/>
        <end position="252"/>
    </location>
</feature>
<feature type="transmembrane region" description="Helical" evidence="8">
    <location>
        <begin position="45"/>
        <end position="62"/>
    </location>
</feature>
<dbReference type="STRING" id="1503961.SAMN05421736_11956"/>
<evidence type="ECO:0000256" key="8">
    <source>
        <dbReference type="SAM" id="Phobius"/>
    </source>
</evidence>
<evidence type="ECO:0000256" key="6">
    <source>
        <dbReference type="ARBA" id="ARBA00023136"/>
    </source>
</evidence>
<dbReference type="GO" id="GO:0009103">
    <property type="term" value="P:lipopolysaccharide biosynthetic process"/>
    <property type="evidence" value="ECO:0007669"/>
    <property type="project" value="TreeGrafter"/>
</dbReference>
<dbReference type="InterPro" id="IPR000715">
    <property type="entry name" value="Glycosyl_transferase_4"/>
</dbReference>
<dbReference type="PANTHER" id="PTHR22926:SF3">
    <property type="entry name" value="UNDECAPRENYL-PHOSPHATE ALPHA-N-ACETYLGLUCOSAMINYL 1-PHOSPHATE TRANSFERASE"/>
    <property type="match status" value="1"/>
</dbReference>
<keyword evidence="7" id="KW-0479">Metal-binding</keyword>